<evidence type="ECO:0000259" key="1">
    <source>
        <dbReference type="Pfam" id="PF13556"/>
    </source>
</evidence>
<evidence type="ECO:0000313" key="2">
    <source>
        <dbReference type="EMBL" id="MDV7178257.1"/>
    </source>
</evidence>
<dbReference type="EMBL" id="JAWLUK010000036">
    <property type="protein sequence ID" value="MDV7178257.1"/>
    <property type="molecule type" value="Genomic_DNA"/>
</dbReference>
<reference evidence="2" key="1">
    <citation type="submission" date="2023-10" db="EMBL/GenBank/DDBJ databases">
        <title>Development of a sustainable strategy for remediation of hydrocarbon-contaminated territories based on the waste exchange concept.</title>
        <authorList>
            <person name="Krivoruchko A."/>
        </authorList>
    </citation>
    <scope>NUCLEOTIDE SEQUENCE</scope>
    <source>
        <strain evidence="2">IEGM 1325</strain>
    </source>
</reference>
<accession>A0AAP5WCL8</accession>
<protein>
    <submittedName>
        <fullName evidence="2">Helix-turn-helix domain-containing protein</fullName>
    </submittedName>
</protein>
<gene>
    <name evidence="2" type="ORF">R4064_11585</name>
</gene>
<dbReference type="InterPro" id="IPR025736">
    <property type="entry name" value="PucR_C-HTH_dom"/>
</dbReference>
<organism evidence="2 3">
    <name type="scientific">Micrococcus yunnanensis</name>
    <dbReference type="NCBI Taxonomy" id="566027"/>
    <lineage>
        <taxon>Bacteria</taxon>
        <taxon>Bacillati</taxon>
        <taxon>Actinomycetota</taxon>
        <taxon>Actinomycetes</taxon>
        <taxon>Micrococcales</taxon>
        <taxon>Micrococcaceae</taxon>
        <taxon>Micrococcus</taxon>
    </lineage>
</organism>
<dbReference type="AlphaFoldDB" id="A0AAP5WCL8"/>
<dbReference type="Proteomes" id="UP001185728">
    <property type="component" value="Unassembled WGS sequence"/>
</dbReference>
<dbReference type="Pfam" id="PF13556">
    <property type="entry name" value="HTH_30"/>
    <property type="match status" value="1"/>
</dbReference>
<dbReference type="RefSeq" id="WP_220479007.1">
    <property type="nucleotide sequence ID" value="NZ_JAWLUK010000036.1"/>
</dbReference>
<evidence type="ECO:0000313" key="3">
    <source>
        <dbReference type="Proteomes" id="UP001185728"/>
    </source>
</evidence>
<comment type="caution">
    <text evidence="2">The sequence shown here is derived from an EMBL/GenBank/DDBJ whole genome shotgun (WGS) entry which is preliminary data.</text>
</comment>
<sequence>MLVETLRQWLLQWGHRPGIAQALTVHPQTVSGRLHRLRDLLADDLEGAVVKAELLVLLTAEGAA</sequence>
<feature type="domain" description="PucR C-terminal helix-turn-helix" evidence="1">
    <location>
        <begin position="2"/>
        <end position="58"/>
    </location>
</feature>
<name>A0AAP5WCL8_9MICC</name>
<dbReference type="InterPro" id="IPR042070">
    <property type="entry name" value="PucR_C-HTH_sf"/>
</dbReference>
<proteinExistence type="predicted"/>
<dbReference type="Gene3D" id="1.10.10.2840">
    <property type="entry name" value="PucR C-terminal helix-turn-helix domain"/>
    <property type="match status" value="1"/>
</dbReference>